<evidence type="ECO:0000256" key="2">
    <source>
        <dbReference type="ARBA" id="ARBA00008644"/>
    </source>
</evidence>
<reference evidence="12 13" key="1">
    <citation type="submission" date="2016-05" db="EMBL/GenBank/DDBJ databases">
        <title>Comparative genomics of biotechnologically important yeasts.</title>
        <authorList>
            <consortium name="DOE Joint Genome Institute"/>
            <person name="Riley R."/>
            <person name="Haridas S."/>
            <person name="Wolfe K.H."/>
            <person name="Lopes M.R."/>
            <person name="Hittinger C.T."/>
            <person name="Goker M."/>
            <person name="Salamov A."/>
            <person name="Wisecaver J."/>
            <person name="Long T.M."/>
            <person name="Aerts A.L."/>
            <person name="Barry K."/>
            <person name="Choi C."/>
            <person name="Clum A."/>
            <person name="Coughlan A.Y."/>
            <person name="Deshpande S."/>
            <person name="Douglass A.P."/>
            <person name="Hanson S.J."/>
            <person name="Klenk H.-P."/>
            <person name="LaButti K."/>
            <person name="Lapidus A."/>
            <person name="Lindquist E."/>
            <person name="Lipzen A."/>
            <person name="Meier-kolthoff J.P."/>
            <person name="Ohm R.A."/>
            <person name="Otillar R.P."/>
            <person name="Pangilinan J."/>
            <person name="Peng Y."/>
            <person name="Rokas A."/>
            <person name="Rosa C.A."/>
            <person name="Scheuner C."/>
            <person name="Sibirny A.A."/>
            <person name="Slot J.C."/>
            <person name="Stielow J.B."/>
            <person name="Sun H."/>
            <person name="Kurtzman C.P."/>
            <person name="Blackwell M."/>
            <person name="Grigoriev I.V."/>
            <person name="Jeffries T.W."/>
        </authorList>
    </citation>
    <scope>NUCLEOTIDE SEQUENCE [LARGE SCALE GENOMIC DNA]</scope>
    <source>
        <strain evidence="12 13">NRRL YB-4993</strain>
    </source>
</reference>
<keyword evidence="4" id="KW-0747">Spliceosome</keyword>
<name>A0A1A0H983_9ASCO</name>
<evidence type="ECO:0000259" key="9">
    <source>
        <dbReference type="Pfam" id="PF23220"/>
    </source>
</evidence>
<evidence type="ECO:0000256" key="3">
    <source>
        <dbReference type="ARBA" id="ARBA00022664"/>
    </source>
</evidence>
<dbReference type="Pfam" id="PF23231">
    <property type="entry name" value="HAT_Syf1_CNRKL1_C"/>
    <property type="match status" value="1"/>
</dbReference>
<dbReference type="InterPro" id="IPR011990">
    <property type="entry name" value="TPR-like_helical_dom_sf"/>
</dbReference>
<dbReference type="SMART" id="SM00386">
    <property type="entry name" value="HAT"/>
    <property type="match status" value="6"/>
</dbReference>
<gene>
    <name evidence="12" type="ORF">METBIDRAFT_78827</name>
</gene>
<organism evidence="12 13">
    <name type="scientific">Metschnikowia bicuspidata var. bicuspidata NRRL YB-4993</name>
    <dbReference type="NCBI Taxonomy" id="869754"/>
    <lineage>
        <taxon>Eukaryota</taxon>
        <taxon>Fungi</taxon>
        <taxon>Dikarya</taxon>
        <taxon>Ascomycota</taxon>
        <taxon>Saccharomycotina</taxon>
        <taxon>Pichiomycetes</taxon>
        <taxon>Metschnikowiaceae</taxon>
        <taxon>Metschnikowia</taxon>
    </lineage>
</organism>
<evidence type="ECO:0000256" key="7">
    <source>
        <dbReference type="ARBA" id="ARBA00023242"/>
    </source>
</evidence>
<evidence type="ECO:0000313" key="13">
    <source>
        <dbReference type="Proteomes" id="UP000092555"/>
    </source>
</evidence>
<dbReference type="GO" id="GO:0000398">
    <property type="term" value="P:mRNA splicing, via spliceosome"/>
    <property type="evidence" value="ECO:0007669"/>
    <property type="project" value="InterPro"/>
</dbReference>
<dbReference type="GeneID" id="30031925"/>
<keyword evidence="6" id="KW-0508">mRNA splicing</keyword>
<dbReference type="InterPro" id="IPR045075">
    <property type="entry name" value="Syf1-like"/>
</dbReference>
<keyword evidence="7" id="KW-0539">Nucleus</keyword>
<accession>A0A1A0H983</accession>
<dbReference type="GO" id="GO:0005681">
    <property type="term" value="C:spliceosomal complex"/>
    <property type="evidence" value="ECO:0007669"/>
    <property type="project" value="UniProtKB-KW"/>
</dbReference>
<keyword evidence="13" id="KW-1185">Reference proteome</keyword>
<dbReference type="Pfam" id="PF23220">
    <property type="entry name" value="HAT_Syf1_M"/>
    <property type="match status" value="1"/>
</dbReference>
<feature type="domain" description="Pre-mRNA-splicing factor Syf1-like N-terminal HAT-repeats" evidence="11">
    <location>
        <begin position="11"/>
        <end position="157"/>
    </location>
</feature>
<evidence type="ECO:0000256" key="4">
    <source>
        <dbReference type="ARBA" id="ARBA00022728"/>
    </source>
</evidence>
<dbReference type="SUPFAM" id="SSF48452">
    <property type="entry name" value="TPR-like"/>
    <property type="match status" value="2"/>
</dbReference>
<dbReference type="InterPro" id="IPR055430">
    <property type="entry name" value="HAT_Syf1_CNRKL1_C"/>
</dbReference>
<dbReference type="RefSeq" id="XP_018710969.1">
    <property type="nucleotide sequence ID" value="XM_018858949.1"/>
</dbReference>
<keyword evidence="5" id="KW-0677">Repeat</keyword>
<dbReference type="InterPro" id="IPR003107">
    <property type="entry name" value="HAT"/>
</dbReference>
<comment type="subcellular location">
    <subcellularLocation>
        <location evidence="1">Nucleus</location>
    </subcellularLocation>
</comment>
<dbReference type="EMBL" id="LXTC01000004">
    <property type="protein sequence ID" value="OBA20447.1"/>
    <property type="molecule type" value="Genomic_DNA"/>
</dbReference>
<keyword evidence="3" id="KW-0507">mRNA processing</keyword>
<feature type="domain" description="Pre-mRNA-splicing factor Syf1/CRNKL1-like C-terminal HAT-repeats" evidence="10">
    <location>
        <begin position="377"/>
        <end position="755"/>
    </location>
</feature>
<evidence type="ECO:0000256" key="8">
    <source>
        <dbReference type="ARBA" id="ARBA00039472"/>
    </source>
</evidence>
<comment type="caution">
    <text evidence="12">The sequence shown here is derived from an EMBL/GenBank/DDBJ whole genome shotgun (WGS) entry which is preliminary data.</text>
</comment>
<dbReference type="InterPro" id="IPR055433">
    <property type="entry name" value="HAT_Syf1-like_N"/>
</dbReference>
<proteinExistence type="inferred from homology"/>
<dbReference type="Gene3D" id="1.25.40.10">
    <property type="entry name" value="Tetratricopeptide repeat domain"/>
    <property type="match status" value="3"/>
</dbReference>
<dbReference type="OrthoDB" id="10067343at2759"/>
<evidence type="ECO:0000256" key="6">
    <source>
        <dbReference type="ARBA" id="ARBA00023187"/>
    </source>
</evidence>
<dbReference type="InterPro" id="IPR056350">
    <property type="entry name" value="HAT_Syf1_central"/>
</dbReference>
<evidence type="ECO:0000259" key="11">
    <source>
        <dbReference type="Pfam" id="PF23233"/>
    </source>
</evidence>
<feature type="domain" description="Pre-mRNA-splicing factor SYF1 central HAT repeats" evidence="9">
    <location>
        <begin position="231"/>
        <end position="365"/>
    </location>
</feature>
<dbReference type="PANTHER" id="PTHR11246:SF5">
    <property type="entry name" value="PRE-MRNA-SPLICING FACTOR SYF1"/>
    <property type="match status" value="1"/>
</dbReference>
<evidence type="ECO:0000313" key="12">
    <source>
        <dbReference type="EMBL" id="OBA20447.1"/>
    </source>
</evidence>
<dbReference type="PANTHER" id="PTHR11246">
    <property type="entry name" value="PRE-MRNA SPLICING FACTOR"/>
    <property type="match status" value="1"/>
</dbReference>
<protein>
    <recommendedName>
        <fullName evidence="8">Pre-mRNA-splicing factor SYF1</fullName>
    </recommendedName>
</protein>
<evidence type="ECO:0000259" key="10">
    <source>
        <dbReference type="Pfam" id="PF23231"/>
    </source>
</evidence>
<dbReference type="AlphaFoldDB" id="A0A1A0H983"/>
<dbReference type="STRING" id="869754.A0A1A0H983"/>
<comment type="similarity">
    <text evidence="2">Belongs to the crooked-neck family.</text>
</comment>
<evidence type="ECO:0000256" key="5">
    <source>
        <dbReference type="ARBA" id="ARBA00022737"/>
    </source>
</evidence>
<evidence type="ECO:0000256" key="1">
    <source>
        <dbReference type="ARBA" id="ARBA00004123"/>
    </source>
</evidence>
<dbReference type="Proteomes" id="UP000092555">
    <property type="component" value="Unassembled WGS sequence"/>
</dbReference>
<dbReference type="Pfam" id="PF23233">
    <property type="entry name" value="HAT_Syf1_CNRKL1_N"/>
    <property type="match status" value="1"/>
</dbReference>
<sequence length="794" mass="91419">MLLETLISQSQLPYEESLLENSDNETLWLEYFEAYRADFNKAVFILDRAVCELPHSTLLWNAYLQLPWSPEATGTLLGLYERVLQMMPSTPAFWLRYIDLLSGPNADAGRLRKALDMALFNLDRSHHPHIWQKYLRLAEQMSGPPAASIYARYFEISRGEAGGLALILSEQCVLKVAEHAGFRRAAALLRDLERTKPAGLRLHADFVLEFLCIVLQNTQFRNDAFVEQTAQTAAADFPPFAKRFMLVLASYFSARGLWEQARHFHALAFETAKTPADVVDVFDTVTNWEENQMERLFRAGDAEALRLCMRSFSRVLAKQPVLVNDVLIKAHPHNIDHWLERASIFQEKADQREVINTYVTAIRRVNPLQASSRNGHTMAQIWTQYADIYISQNDLSTANVVFSHAVKSQFRTVTELADLYIAWTEMIFTVSDDEALKHIELVLFDPQDETTPDQHKQKVGNTVHDQIAHSGHLWAFYIDVLKSMIEEGEDNLAVLSKLDQAYSRLFKLQIISLRLLLEYADFTATHENMEKSYAIYEAGIHNFRSPQAQFHIWAVYLDKIAVHVEDSNAIRDLFDRCVSSEIPGFHAYEIFEKYITFEQKQGNLVRSVAIMRDAINYLTRSFSFPRYTKDNRNKIADDKFTLYKKASHAVRFNLHDSQLYREIMTQALQDSQLTLPYGIELGLEFVEFEKSENELERVRTLFKYLAGLGHPDGHVTKIVWTKWEEWEMQSGTETSYKGLLETRRQLKNEYRDVSEAKADINPMGFVIAETKNASEKTEPVVTANPNAIELDMDM</sequence>